<keyword evidence="2" id="KW-1133">Transmembrane helix</keyword>
<keyword evidence="2" id="KW-0812">Transmembrane</keyword>
<dbReference type="Pfam" id="PF07790">
    <property type="entry name" value="Pilin_N"/>
    <property type="match status" value="1"/>
</dbReference>
<dbReference type="InParanoid" id="A0A554MY15"/>
<protein>
    <recommendedName>
        <fullName evidence="3">Archaeal Type IV pilin N-terminal domain-containing protein</fullName>
    </recommendedName>
</protein>
<dbReference type="InterPro" id="IPR012859">
    <property type="entry name" value="Pilin_N_archaeal"/>
</dbReference>
<evidence type="ECO:0000256" key="2">
    <source>
        <dbReference type="SAM" id="Phobius"/>
    </source>
</evidence>
<evidence type="ECO:0000313" key="4">
    <source>
        <dbReference type="EMBL" id="TSD10025.1"/>
    </source>
</evidence>
<feature type="transmembrane region" description="Helical" evidence="2">
    <location>
        <begin position="27"/>
        <end position="49"/>
    </location>
</feature>
<organism evidence="4 5">
    <name type="scientific">Haloglomus irregulare</name>
    <dbReference type="NCBI Taxonomy" id="2234134"/>
    <lineage>
        <taxon>Archaea</taxon>
        <taxon>Methanobacteriati</taxon>
        <taxon>Methanobacteriota</taxon>
        <taxon>Stenosarchaea group</taxon>
        <taxon>Halobacteria</taxon>
        <taxon>Halobacteriales</taxon>
        <taxon>Natronomonadaceae</taxon>
        <taxon>Haloglomus</taxon>
    </lineage>
</organism>
<dbReference type="InterPro" id="IPR013373">
    <property type="entry name" value="Flagellin/pilin_N_arc"/>
</dbReference>
<keyword evidence="5" id="KW-1185">Reference proteome</keyword>
<comment type="caution">
    <text evidence="4">The sequence shown here is derived from an EMBL/GenBank/DDBJ whole genome shotgun (WGS) entry which is preliminary data.</text>
</comment>
<reference evidence="4 5" key="1">
    <citation type="submission" date="2018-06" db="EMBL/GenBank/DDBJ databases">
        <title>Natronomonas sp. F16-60 a new haloarchaeon isolated from a solar saltern of Isla Cristina, Huelva, Spain.</title>
        <authorList>
            <person name="Duran-Viseras A."/>
            <person name="Sanchez-Porro C."/>
            <person name="Ventosa A."/>
        </authorList>
    </citation>
    <scope>NUCLEOTIDE SEQUENCE [LARGE SCALE GENOMIC DNA]</scope>
    <source>
        <strain evidence="4 5">F16-60</strain>
    </source>
</reference>
<evidence type="ECO:0000259" key="3">
    <source>
        <dbReference type="Pfam" id="PF07790"/>
    </source>
</evidence>
<dbReference type="Proteomes" id="UP000319894">
    <property type="component" value="Unassembled WGS sequence"/>
</dbReference>
<feature type="domain" description="Archaeal Type IV pilin N-terminal" evidence="3">
    <location>
        <begin position="25"/>
        <end position="98"/>
    </location>
</feature>
<gene>
    <name evidence="4" type="ORF">DP107_13645</name>
</gene>
<dbReference type="EMBL" id="QMDX01000009">
    <property type="protein sequence ID" value="TSD10025.1"/>
    <property type="molecule type" value="Genomic_DNA"/>
</dbReference>
<dbReference type="AlphaFoldDB" id="A0A554MY15"/>
<evidence type="ECO:0000256" key="1">
    <source>
        <dbReference type="SAM" id="MobiDB-lite"/>
    </source>
</evidence>
<dbReference type="RefSeq" id="WP_144262710.1">
    <property type="nucleotide sequence ID" value="NZ_QMDX01000009.1"/>
</dbReference>
<evidence type="ECO:0000313" key="5">
    <source>
        <dbReference type="Proteomes" id="UP000319894"/>
    </source>
</evidence>
<dbReference type="NCBIfam" id="TIGR02537">
    <property type="entry name" value="arch_flag_Nterm"/>
    <property type="match status" value="1"/>
</dbReference>
<feature type="region of interest" description="Disordered" evidence="1">
    <location>
        <begin position="1"/>
        <end position="20"/>
    </location>
</feature>
<keyword evidence="2" id="KW-0472">Membrane</keyword>
<name>A0A554MY15_9EURY</name>
<sequence length="157" mass="16748">MGGDRATDGGTAFPSRVDSEDRGQSEVIGVILATSITVVLAAVMGQYVFGISIIQSPEQSVGPQASFDTTAESDGDLRVRHTTGDRVDLDRVNITGSDHGEFRNSVLDPADDDGEWTASESITLDSGNLTTGETVRITWKSSTTDDSTVLLNYEYDP</sequence>
<accession>A0A554MY15</accession>
<proteinExistence type="predicted"/>